<keyword evidence="5 10" id="KW-0547">Nucleotide-binding</keyword>
<keyword evidence="6" id="KW-0418">Kinase</keyword>
<keyword evidence="4" id="KW-0808">Transferase</keyword>
<dbReference type="Gramene" id="AET6Gv20160800.10">
    <property type="protein sequence ID" value="AET6Gv20160800.10"/>
    <property type="gene ID" value="AET6Gv20160800"/>
</dbReference>
<dbReference type="PROSITE" id="PS50011">
    <property type="entry name" value="PROTEIN_KINASE_DOM"/>
    <property type="match status" value="1"/>
</dbReference>
<accession>A0A453MZJ6</accession>
<name>A0A453MZJ6_AEGTS</name>
<reference evidence="14" key="1">
    <citation type="journal article" date="2014" name="Science">
        <title>Ancient hybridizations among the ancestral genomes of bread wheat.</title>
        <authorList>
            <consortium name="International Wheat Genome Sequencing Consortium,"/>
            <person name="Marcussen T."/>
            <person name="Sandve S.R."/>
            <person name="Heier L."/>
            <person name="Spannagl M."/>
            <person name="Pfeifer M."/>
            <person name="Jakobsen K.S."/>
            <person name="Wulff B.B."/>
            <person name="Steuernagel B."/>
            <person name="Mayer K.F."/>
            <person name="Olsen O.A."/>
        </authorList>
    </citation>
    <scope>NUCLEOTIDE SEQUENCE [LARGE SCALE GENOMIC DNA]</scope>
    <source>
        <strain evidence="14">cv. AL8/78</strain>
    </source>
</reference>
<dbReference type="SMART" id="SM00220">
    <property type="entry name" value="S_TKc"/>
    <property type="match status" value="1"/>
</dbReference>
<dbReference type="GO" id="GO:0005524">
    <property type="term" value="F:ATP binding"/>
    <property type="evidence" value="ECO:0007669"/>
    <property type="project" value="UniProtKB-UniRule"/>
</dbReference>
<reference evidence="13" key="5">
    <citation type="journal article" date="2021" name="G3 (Bethesda)">
        <title>Aegilops tauschii genome assembly Aet v5.0 features greater sequence contiguity and improved annotation.</title>
        <authorList>
            <person name="Wang L."/>
            <person name="Zhu T."/>
            <person name="Rodriguez J.C."/>
            <person name="Deal K.R."/>
            <person name="Dubcovsky J."/>
            <person name="McGuire P.E."/>
            <person name="Lux T."/>
            <person name="Spannagl M."/>
            <person name="Mayer K.F.X."/>
            <person name="Baldrich P."/>
            <person name="Meyers B.C."/>
            <person name="Huo N."/>
            <person name="Gu Y.Q."/>
            <person name="Zhou H."/>
            <person name="Devos K.M."/>
            <person name="Bennetzen J.L."/>
            <person name="Unver T."/>
            <person name="Budak H."/>
            <person name="Gulick P.J."/>
            <person name="Galiba G."/>
            <person name="Kalapos B."/>
            <person name="Nelson D.R."/>
            <person name="Li P."/>
            <person name="You F.M."/>
            <person name="Luo M.C."/>
            <person name="Dvorak J."/>
        </authorList>
    </citation>
    <scope>NUCLEOTIDE SEQUENCE [LARGE SCALE GENOMIC DNA]</scope>
    <source>
        <strain evidence="13">cv. AL8/78</strain>
    </source>
</reference>
<evidence type="ECO:0000256" key="11">
    <source>
        <dbReference type="SAM" id="MobiDB-lite"/>
    </source>
</evidence>
<dbReference type="InterPro" id="IPR050660">
    <property type="entry name" value="NEK_Ser/Thr_kinase"/>
</dbReference>
<evidence type="ECO:0000256" key="8">
    <source>
        <dbReference type="ARBA" id="ARBA00047899"/>
    </source>
</evidence>
<comment type="similarity">
    <text evidence="1">Belongs to the protein kinase superfamily. NEK Ser/Thr protein kinase family. NIMA subfamily.</text>
</comment>
<evidence type="ECO:0000259" key="12">
    <source>
        <dbReference type="PROSITE" id="PS50011"/>
    </source>
</evidence>
<dbReference type="InterPro" id="IPR000719">
    <property type="entry name" value="Prot_kinase_dom"/>
</dbReference>
<feature type="compositionally biased region" description="Low complexity" evidence="11">
    <location>
        <begin position="328"/>
        <end position="338"/>
    </location>
</feature>
<reference evidence="13" key="3">
    <citation type="journal article" date="2017" name="Nature">
        <title>Genome sequence of the progenitor of the wheat D genome Aegilops tauschii.</title>
        <authorList>
            <person name="Luo M.C."/>
            <person name="Gu Y.Q."/>
            <person name="Puiu D."/>
            <person name="Wang H."/>
            <person name="Twardziok S.O."/>
            <person name="Deal K.R."/>
            <person name="Huo N."/>
            <person name="Zhu T."/>
            <person name="Wang L."/>
            <person name="Wang Y."/>
            <person name="McGuire P.E."/>
            <person name="Liu S."/>
            <person name="Long H."/>
            <person name="Ramasamy R.K."/>
            <person name="Rodriguez J.C."/>
            <person name="Van S.L."/>
            <person name="Yuan L."/>
            <person name="Wang Z."/>
            <person name="Xia Z."/>
            <person name="Xiao L."/>
            <person name="Anderson O.D."/>
            <person name="Ouyang S."/>
            <person name="Liang Y."/>
            <person name="Zimin A.V."/>
            <person name="Pertea G."/>
            <person name="Qi P."/>
            <person name="Bennetzen J.L."/>
            <person name="Dai X."/>
            <person name="Dawson M.W."/>
            <person name="Muller H.G."/>
            <person name="Kugler K."/>
            <person name="Rivarola-Duarte L."/>
            <person name="Spannagl M."/>
            <person name="Mayer K.F.X."/>
            <person name="Lu F.H."/>
            <person name="Bevan M.W."/>
            <person name="Leroy P."/>
            <person name="Li P."/>
            <person name="You F.M."/>
            <person name="Sun Q."/>
            <person name="Liu Z."/>
            <person name="Lyons E."/>
            <person name="Wicker T."/>
            <person name="Salzberg S.L."/>
            <person name="Devos K.M."/>
            <person name="Dvorak J."/>
        </authorList>
    </citation>
    <scope>NUCLEOTIDE SEQUENCE [LARGE SCALE GENOMIC DNA]</scope>
    <source>
        <strain evidence="13">cv. AL8/78</strain>
    </source>
</reference>
<reference evidence="14" key="2">
    <citation type="journal article" date="2017" name="Nat. Plants">
        <title>The Aegilops tauschii genome reveals multiple impacts of transposons.</title>
        <authorList>
            <person name="Zhao G."/>
            <person name="Zou C."/>
            <person name="Li K."/>
            <person name="Wang K."/>
            <person name="Li T."/>
            <person name="Gao L."/>
            <person name="Zhang X."/>
            <person name="Wang H."/>
            <person name="Yang Z."/>
            <person name="Liu X."/>
            <person name="Jiang W."/>
            <person name="Mao L."/>
            <person name="Kong X."/>
            <person name="Jiao Y."/>
            <person name="Jia J."/>
        </authorList>
    </citation>
    <scope>NUCLEOTIDE SEQUENCE [LARGE SCALE GENOMIC DNA]</scope>
    <source>
        <strain evidence="14">cv. AL8/78</strain>
    </source>
</reference>
<dbReference type="PROSITE" id="PS00108">
    <property type="entry name" value="PROTEIN_KINASE_ST"/>
    <property type="match status" value="1"/>
</dbReference>
<proteinExistence type="inferred from homology"/>
<feature type="binding site" evidence="10">
    <location>
        <position position="33"/>
    </location>
    <ligand>
        <name>ATP</name>
        <dbReference type="ChEBI" id="CHEBI:30616"/>
    </ligand>
</feature>
<evidence type="ECO:0000313" key="13">
    <source>
        <dbReference type="EnsemblPlants" id="AET6Gv20160800.10"/>
    </source>
</evidence>
<dbReference type="InterPro" id="IPR008271">
    <property type="entry name" value="Ser/Thr_kinase_AS"/>
</dbReference>
<feature type="region of interest" description="Disordered" evidence="11">
    <location>
        <begin position="315"/>
        <end position="377"/>
    </location>
</feature>
<evidence type="ECO:0000256" key="6">
    <source>
        <dbReference type="ARBA" id="ARBA00022777"/>
    </source>
</evidence>
<evidence type="ECO:0000256" key="10">
    <source>
        <dbReference type="PROSITE-ProRule" id="PRU10141"/>
    </source>
</evidence>
<evidence type="ECO:0000256" key="5">
    <source>
        <dbReference type="ARBA" id="ARBA00022741"/>
    </source>
</evidence>
<dbReference type="Pfam" id="PF00069">
    <property type="entry name" value="Pkinase"/>
    <property type="match status" value="1"/>
</dbReference>
<dbReference type="AlphaFoldDB" id="A0A453MZJ6"/>
<sequence>MDQYEVLEQIGKGSFGSALLVRHKVEKKRYVLKKIRLARQTVRCRRSAHQEMELIAKVRSPYIVEYKDSWVEKGCYVCIVIGYCEGGDMLEAIKKANGSHFSEEKLCVWLVQLLMALDYLHASHILHRDVKCSNIFLTKDQNIRLGDFGLAKVLTSDDLASSVVGTPSYMCPELLADIPYGSKSDIWSLGCCIYEMTALKHAFKAFAVDLLNHPHLQPYVLEIQSKSSPARNMFPAILPNRHEKNKTTCSDDEDNCKPQYIKSQSFKVQRIVELDNATANHGPPQSTRTAKDCSEPLHQQMGQLPVQVTKEVVKEAMHDKHSKEKGSPARTPRRASSTPRRRLEPQPPQSRSSEDQTEDQTRQATRRASLSPHMFKAPEKKRLVDILTRLKSPDVSVNTPRIDRIAEFPLASSEDPLYPIMNLLPPSITDKSITKDKCTFQVLRGDSESYTNTRDLNLLSIDNNQVGSSSDLRLKRFDTTSYRQRAEALEGLLEFSAQLLQQERFQELGILLKPFGPGKASPRETAIWLSKSFKETGL</sequence>
<dbReference type="FunFam" id="3.30.200.20:FF:000108">
    <property type="entry name" value="Serine/threonine-protein kinase Nek2"/>
    <property type="match status" value="1"/>
</dbReference>
<keyword evidence="7 10" id="KW-0067">ATP-binding</keyword>
<reference evidence="13" key="4">
    <citation type="submission" date="2019-03" db="UniProtKB">
        <authorList>
            <consortium name="EnsemblPlants"/>
        </authorList>
    </citation>
    <scope>IDENTIFICATION</scope>
</reference>
<keyword evidence="14" id="KW-1185">Reference proteome</keyword>
<dbReference type="PROSITE" id="PS00107">
    <property type="entry name" value="PROTEIN_KINASE_ATP"/>
    <property type="match status" value="1"/>
</dbReference>
<keyword evidence="3" id="KW-0723">Serine/threonine-protein kinase</keyword>
<organism evidence="13 14">
    <name type="scientific">Aegilops tauschii subsp. strangulata</name>
    <name type="common">Goatgrass</name>
    <dbReference type="NCBI Taxonomy" id="200361"/>
    <lineage>
        <taxon>Eukaryota</taxon>
        <taxon>Viridiplantae</taxon>
        <taxon>Streptophyta</taxon>
        <taxon>Embryophyta</taxon>
        <taxon>Tracheophyta</taxon>
        <taxon>Spermatophyta</taxon>
        <taxon>Magnoliopsida</taxon>
        <taxon>Liliopsida</taxon>
        <taxon>Poales</taxon>
        <taxon>Poaceae</taxon>
        <taxon>BOP clade</taxon>
        <taxon>Pooideae</taxon>
        <taxon>Triticodae</taxon>
        <taxon>Triticeae</taxon>
        <taxon>Triticinae</taxon>
        <taxon>Aegilops</taxon>
    </lineage>
</organism>
<evidence type="ECO:0000256" key="1">
    <source>
        <dbReference type="ARBA" id="ARBA00010886"/>
    </source>
</evidence>
<feature type="compositionally biased region" description="Basic and acidic residues" evidence="11">
    <location>
        <begin position="315"/>
        <end position="327"/>
    </location>
</feature>
<dbReference type="InterPro" id="IPR011009">
    <property type="entry name" value="Kinase-like_dom_sf"/>
</dbReference>
<dbReference type="PANTHER" id="PTHR43671:SF71">
    <property type="entry name" value="SERINE_THREONINE-PROTEIN KINASE NEK3"/>
    <property type="match status" value="1"/>
</dbReference>
<dbReference type="Proteomes" id="UP000015105">
    <property type="component" value="Chromosome 6D"/>
</dbReference>
<evidence type="ECO:0000256" key="4">
    <source>
        <dbReference type="ARBA" id="ARBA00022679"/>
    </source>
</evidence>
<dbReference type="PANTHER" id="PTHR43671">
    <property type="entry name" value="SERINE/THREONINE-PROTEIN KINASE NEK"/>
    <property type="match status" value="1"/>
</dbReference>
<feature type="domain" description="Protein kinase" evidence="12">
    <location>
        <begin position="4"/>
        <end position="261"/>
    </location>
</feature>
<dbReference type="InterPro" id="IPR017441">
    <property type="entry name" value="Protein_kinase_ATP_BS"/>
</dbReference>
<comment type="catalytic activity">
    <reaction evidence="8">
        <text>L-threonyl-[protein] + ATP = O-phospho-L-threonyl-[protein] + ADP + H(+)</text>
        <dbReference type="Rhea" id="RHEA:46608"/>
        <dbReference type="Rhea" id="RHEA-COMP:11060"/>
        <dbReference type="Rhea" id="RHEA-COMP:11605"/>
        <dbReference type="ChEBI" id="CHEBI:15378"/>
        <dbReference type="ChEBI" id="CHEBI:30013"/>
        <dbReference type="ChEBI" id="CHEBI:30616"/>
        <dbReference type="ChEBI" id="CHEBI:61977"/>
        <dbReference type="ChEBI" id="CHEBI:456216"/>
        <dbReference type="EC" id="2.7.11.1"/>
    </reaction>
</comment>
<dbReference type="Gene3D" id="1.10.510.10">
    <property type="entry name" value="Transferase(Phosphotransferase) domain 1"/>
    <property type="match status" value="1"/>
</dbReference>
<evidence type="ECO:0000256" key="7">
    <source>
        <dbReference type="ARBA" id="ARBA00022840"/>
    </source>
</evidence>
<dbReference type="Gene3D" id="3.30.200.20">
    <property type="entry name" value="Phosphorylase Kinase, domain 1"/>
    <property type="match status" value="1"/>
</dbReference>
<dbReference type="SUPFAM" id="SSF56112">
    <property type="entry name" value="Protein kinase-like (PK-like)"/>
    <property type="match status" value="1"/>
</dbReference>
<protein>
    <recommendedName>
        <fullName evidence="2">non-specific serine/threonine protein kinase</fullName>
        <ecNumber evidence="2">2.7.11.1</ecNumber>
    </recommendedName>
</protein>
<evidence type="ECO:0000256" key="2">
    <source>
        <dbReference type="ARBA" id="ARBA00012513"/>
    </source>
</evidence>
<dbReference type="EC" id="2.7.11.1" evidence="2"/>
<comment type="catalytic activity">
    <reaction evidence="9">
        <text>L-seryl-[protein] + ATP = O-phospho-L-seryl-[protein] + ADP + H(+)</text>
        <dbReference type="Rhea" id="RHEA:17989"/>
        <dbReference type="Rhea" id="RHEA-COMP:9863"/>
        <dbReference type="Rhea" id="RHEA-COMP:11604"/>
        <dbReference type="ChEBI" id="CHEBI:15378"/>
        <dbReference type="ChEBI" id="CHEBI:29999"/>
        <dbReference type="ChEBI" id="CHEBI:30616"/>
        <dbReference type="ChEBI" id="CHEBI:83421"/>
        <dbReference type="ChEBI" id="CHEBI:456216"/>
        <dbReference type="EC" id="2.7.11.1"/>
    </reaction>
</comment>
<dbReference type="EnsemblPlants" id="AET6Gv20160800.10">
    <property type="protein sequence ID" value="AET6Gv20160800.10"/>
    <property type="gene ID" value="AET6Gv20160800"/>
</dbReference>
<evidence type="ECO:0000313" key="14">
    <source>
        <dbReference type="Proteomes" id="UP000015105"/>
    </source>
</evidence>
<evidence type="ECO:0000256" key="3">
    <source>
        <dbReference type="ARBA" id="ARBA00022527"/>
    </source>
</evidence>
<dbReference type="GO" id="GO:0004674">
    <property type="term" value="F:protein serine/threonine kinase activity"/>
    <property type="evidence" value="ECO:0007669"/>
    <property type="project" value="UniProtKB-KW"/>
</dbReference>
<evidence type="ECO:0000256" key="9">
    <source>
        <dbReference type="ARBA" id="ARBA00048679"/>
    </source>
</evidence>